<protein>
    <submittedName>
        <fullName evidence="2">Uncharacterized protein</fullName>
    </submittedName>
</protein>
<dbReference type="EMBL" id="JAAOYO010000003">
    <property type="protein sequence ID" value="NII41414.1"/>
    <property type="molecule type" value="Genomic_DNA"/>
</dbReference>
<evidence type="ECO:0000313" key="3">
    <source>
        <dbReference type="Proteomes" id="UP001318300"/>
    </source>
</evidence>
<feature type="region of interest" description="Disordered" evidence="1">
    <location>
        <begin position="43"/>
        <end position="65"/>
    </location>
</feature>
<accession>A0ABX0T8T1</accession>
<reference evidence="2 3" key="1">
    <citation type="submission" date="2020-03" db="EMBL/GenBank/DDBJ databases">
        <title>Above-ground endophytic microbial communities from plants in different locations in the United States.</title>
        <authorList>
            <person name="Frank C."/>
        </authorList>
    </citation>
    <scope>NUCLEOTIDE SEQUENCE [LARGE SCALE GENOMIC DNA]</scope>
    <source>
        <strain evidence="2 3">WW7</strain>
    </source>
</reference>
<dbReference type="Proteomes" id="UP001318300">
    <property type="component" value="Unassembled WGS sequence"/>
</dbReference>
<evidence type="ECO:0000313" key="2">
    <source>
        <dbReference type="EMBL" id="NII41414.1"/>
    </source>
</evidence>
<comment type="caution">
    <text evidence="2">The sequence shown here is derived from an EMBL/GenBank/DDBJ whole genome shotgun (WGS) entry which is preliminary data.</text>
</comment>
<evidence type="ECO:0000256" key="1">
    <source>
        <dbReference type="SAM" id="MobiDB-lite"/>
    </source>
</evidence>
<proteinExistence type="predicted"/>
<organism evidence="2 3">
    <name type="scientific">Curtobacterium salicis</name>
    <dbReference type="NCBI Taxonomy" id="1779862"/>
    <lineage>
        <taxon>Bacteria</taxon>
        <taxon>Bacillati</taxon>
        <taxon>Actinomycetota</taxon>
        <taxon>Actinomycetes</taxon>
        <taxon>Micrococcales</taxon>
        <taxon>Microbacteriaceae</taxon>
        <taxon>Curtobacterium</taxon>
    </lineage>
</organism>
<keyword evidence="3" id="KW-1185">Reference proteome</keyword>
<dbReference type="RefSeq" id="WP_166780464.1">
    <property type="nucleotide sequence ID" value="NZ_JAAOYO010000003.1"/>
</dbReference>
<feature type="region of interest" description="Disordered" evidence="1">
    <location>
        <begin position="1"/>
        <end position="28"/>
    </location>
</feature>
<name>A0ABX0T8T1_9MICO</name>
<sequence length="65" mass="6670">MSMSSAFDPSKGLAIPEEQVSGDGLEIDEDPAVLGIRFDVVSGGTADPAAALPPREPDEDDAPTD</sequence>
<gene>
    <name evidence="2" type="ORF">E9228_002061</name>
</gene>